<gene>
    <name evidence="2" type="ORF">ECRASSUSDP1_LOCUS28816</name>
</gene>
<comment type="caution">
    <text evidence="2">The sequence shown here is derived from an EMBL/GenBank/DDBJ whole genome shotgun (WGS) entry which is preliminary data.</text>
</comment>
<keyword evidence="3" id="KW-1185">Reference proteome</keyword>
<dbReference type="AlphaFoldDB" id="A0AAD2DAK6"/>
<feature type="region of interest" description="Disordered" evidence="1">
    <location>
        <begin position="493"/>
        <end position="516"/>
    </location>
</feature>
<feature type="compositionally biased region" description="Basic and acidic residues" evidence="1">
    <location>
        <begin position="494"/>
        <end position="507"/>
    </location>
</feature>
<feature type="region of interest" description="Disordered" evidence="1">
    <location>
        <begin position="417"/>
        <end position="437"/>
    </location>
</feature>
<protein>
    <submittedName>
        <fullName evidence="2">Uncharacterized protein</fullName>
    </submittedName>
</protein>
<dbReference type="EMBL" id="CAMPGE010029704">
    <property type="protein sequence ID" value="CAI2387187.1"/>
    <property type="molecule type" value="Genomic_DNA"/>
</dbReference>
<feature type="region of interest" description="Disordered" evidence="1">
    <location>
        <begin position="656"/>
        <end position="698"/>
    </location>
</feature>
<sequence length="698" mass="80345">MLENDDVYGLQEPIVTNRSDNSCRSYIFNQRSKSHRVFLGGCKQSHDYLENSNSQKRRVTDQARLMKIKNFPSCFLQDKSPPKNCYTERRDQKTFSVDRVESRRQRRAYNLSKESLPSNIQKINKFPKRYMSEGRHDKKLLARSRSQRQIPSMHLKHSGFESCAQSPTMKRFGDSRNLCVQFQGSSHKSVKSNFNFVEMNSVCTNNQNPFEINSSIASVRLQSIEKQEDDTSFFNGNEAWPRKYSHINKLAKGLAVNMMEDIPFQMAGLEKIPLRPSISHKLKSLKLRDKNSTPGETCELEPRGLLRSKSDLFQKLHEAKIMFPLREGSEVGIKAKLNFKKNKLKVEESKHKVKLQPCDNSRRKINRQLIQFNQSKLKRCQKTKKKRIKSAVRPRIIIDASAISRPGSASKDAKLVRHHSQGCKAETTNDNSKPKMTKCMSLKDSAGLAICKKKRGAIHNRNAKNDSNFKRLKLMKKPDPQNVSNLENYLNRIETNEEPKNDKESKEANSTSQRSKRSILINQNHYLHNIHLLPQRDDSLRVRDKAEQQLNEEFMALQRCIDQIPDQEELSLDLEEENHTNRLRKISTTEVRKQCSLDVKQDSSSLPTERTSEVTTENCSELKDQRSLKYQNSTLSNSQLAQYKIPALSLKTKKTIRNAENPFKQKQSTNASSGHEHSYDNEDSPKAATGPMNVTFGK</sequence>
<evidence type="ECO:0000256" key="1">
    <source>
        <dbReference type="SAM" id="MobiDB-lite"/>
    </source>
</evidence>
<feature type="compositionally biased region" description="Polar residues" evidence="1">
    <location>
        <begin position="664"/>
        <end position="673"/>
    </location>
</feature>
<accession>A0AAD2DAK6</accession>
<name>A0AAD2DAK6_EUPCR</name>
<evidence type="ECO:0000313" key="3">
    <source>
        <dbReference type="Proteomes" id="UP001295684"/>
    </source>
</evidence>
<organism evidence="2 3">
    <name type="scientific">Euplotes crassus</name>
    <dbReference type="NCBI Taxonomy" id="5936"/>
    <lineage>
        <taxon>Eukaryota</taxon>
        <taxon>Sar</taxon>
        <taxon>Alveolata</taxon>
        <taxon>Ciliophora</taxon>
        <taxon>Intramacronucleata</taxon>
        <taxon>Spirotrichea</taxon>
        <taxon>Hypotrichia</taxon>
        <taxon>Euplotida</taxon>
        <taxon>Euplotidae</taxon>
        <taxon>Moneuplotes</taxon>
    </lineage>
</organism>
<evidence type="ECO:0000313" key="2">
    <source>
        <dbReference type="EMBL" id="CAI2387187.1"/>
    </source>
</evidence>
<proteinExistence type="predicted"/>
<feature type="compositionally biased region" description="Basic and acidic residues" evidence="1">
    <location>
        <begin position="674"/>
        <end position="685"/>
    </location>
</feature>
<dbReference type="Proteomes" id="UP001295684">
    <property type="component" value="Unassembled WGS sequence"/>
</dbReference>
<reference evidence="2" key="1">
    <citation type="submission" date="2023-07" db="EMBL/GenBank/DDBJ databases">
        <authorList>
            <consortium name="AG Swart"/>
            <person name="Singh M."/>
            <person name="Singh A."/>
            <person name="Seah K."/>
            <person name="Emmerich C."/>
        </authorList>
    </citation>
    <scope>NUCLEOTIDE SEQUENCE</scope>
    <source>
        <strain evidence="2">DP1</strain>
    </source>
</reference>